<accession>A0A8J8P020</accession>
<reference evidence="1" key="1">
    <citation type="submission" date="2019-06" db="EMBL/GenBank/DDBJ databases">
        <authorList>
            <person name="Zheng W."/>
        </authorList>
    </citation>
    <scope>NUCLEOTIDE SEQUENCE</scope>
    <source>
        <strain evidence="1">QDHG01</strain>
    </source>
</reference>
<dbReference type="AlphaFoldDB" id="A0A8J8P020"/>
<comment type="caution">
    <text evidence="1">The sequence shown here is derived from an EMBL/GenBank/DDBJ whole genome shotgun (WGS) entry which is preliminary data.</text>
</comment>
<organism evidence="1 2">
    <name type="scientific">Halteria grandinella</name>
    <dbReference type="NCBI Taxonomy" id="5974"/>
    <lineage>
        <taxon>Eukaryota</taxon>
        <taxon>Sar</taxon>
        <taxon>Alveolata</taxon>
        <taxon>Ciliophora</taxon>
        <taxon>Intramacronucleata</taxon>
        <taxon>Spirotrichea</taxon>
        <taxon>Stichotrichia</taxon>
        <taxon>Sporadotrichida</taxon>
        <taxon>Halteriidae</taxon>
        <taxon>Halteria</taxon>
    </lineage>
</organism>
<gene>
    <name evidence="1" type="ORF">FGO68_gene4112</name>
</gene>
<sequence>MGKQLHTILKHHANTTESLTIDEAALHDTLLISYLEQMDCKEIIVQANDLSSYKLRMFARNTKIAKVGIKGKEMNLSMLESEVWSIKFMSDKCFKNLQKIIIHQSEIDAPTLFDQAFQGQLRKFKRKEIISDPNKINQNLNFNQILINQDNSTEKLVLSGRQADYLSILFLNNCRSLLKLTLNFRYFNATQKNFQLRETQLQELEINCFQSDQLVNQLVKSSFKTLQSLRIQSCSFDLSLIQHSKILRKLAIVGCSVTNPELMATIKSLEEIETDTDSVIQNLWENKTSSAHQFLQVTIFNLPMVLVAEVGHIARIQNLQHQISYTLFAQFENKNLKRIALYKVSKFLDLPDFVSTIELKIKYKFRQLNKLLLRNPHIKEITLYIPYQYIEVASLLQSYSHIKFNFIKFPEFFRTDQLYTFEQSLSLIIPSNNEPSISTQPDEKLYELLFQRISDPQELYAPYAYAIMTLHISDPMGNAITELRAYDLIKLPTQINEGNFMLLRI</sequence>
<dbReference type="Proteomes" id="UP000785679">
    <property type="component" value="Unassembled WGS sequence"/>
</dbReference>
<dbReference type="EMBL" id="RRYP01003527">
    <property type="protein sequence ID" value="TNV83729.1"/>
    <property type="molecule type" value="Genomic_DNA"/>
</dbReference>
<keyword evidence="2" id="KW-1185">Reference proteome</keyword>
<protein>
    <submittedName>
        <fullName evidence="1">Uncharacterized protein</fullName>
    </submittedName>
</protein>
<proteinExistence type="predicted"/>
<name>A0A8J8P020_HALGN</name>
<evidence type="ECO:0000313" key="2">
    <source>
        <dbReference type="Proteomes" id="UP000785679"/>
    </source>
</evidence>
<evidence type="ECO:0000313" key="1">
    <source>
        <dbReference type="EMBL" id="TNV83729.1"/>
    </source>
</evidence>